<dbReference type="GO" id="GO:0005524">
    <property type="term" value="F:ATP binding"/>
    <property type="evidence" value="ECO:0007669"/>
    <property type="project" value="UniProtKB-KW"/>
</dbReference>
<dbReference type="CDD" id="cd03254">
    <property type="entry name" value="ABCC_Glucan_exporter_like"/>
    <property type="match status" value="1"/>
</dbReference>
<evidence type="ECO:0000313" key="11">
    <source>
        <dbReference type="EMBL" id="MCU7377610.1"/>
    </source>
</evidence>
<dbReference type="SUPFAM" id="SSF52540">
    <property type="entry name" value="P-loop containing nucleoside triphosphate hydrolases"/>
    <property type="match status" value="1"/>
</dbReference>
<dbReference type="PANTHER" id="PTHR43394:SF1">
    <property type="entry name" value="ATP-BINDING CASSETTE SUB-FAMILY B MEMBER 10, MITOCHONDRIAL"/>
    <property type="match status" value="1"/>
</dbReference>
<evidence type="ECO:0000256" key="7">
    <source>
        <dbReference type="ARBA" id="ARBA00023136"/>
    </source>
</evidence>
<evidence type="ECO:0000259" key="9">
    <source>
        <dbReference type="PROSITE" id="PS50893"/>
    </source>
</evidence>
<dbReference type="PANTHER" id="PTHR43394">
    <property type="entry name" value="ATP-DEPENDENT PERMEASE MDL1, MITOCHONDRIAL"/>
    <property type="match status" value="1"/>
</dbReference>
<dbReference type="Proteomes" id="UP001065549">
    <property type="component" value="Unassembled WGS sequence"/>
</dbReference>
<comment type="caution">
    <text evidence="11">The sequence shown here is derived from an EMBL/GenBank/DDBJ whole genome shotgun (WGS) entry which is preliminary data.</text>
</comment>
<dbReference type="GO" id="GO:0015421">
    <property type="term" value="F:ABC-type oligopeptide transporter activity"/>
    <property type="evidence" value="ECO:0007669"/>
    <property type="project" value="TreeGrafter"/>
</dbReference>
<dbReference type="PROSITE" id="PS50929">
    <property type="entry name" value="ABC_TM1F"/>
    <property type="match status" value="1"/>
</dbReference>
<feature type="domain" description="ABC transmembrane type-1" evidence="10">
    <location>
        <begin position="48"/>
        <end position="342"/>
    </location>
</feature>
<evidence type="ECO:0000256" key="6">
    <source>
        <dbReference type="ARBA" id="ARBA00022989"/>
    </source>
</evidence>
<keyword evidence="6 8" id="KW-1133">Transmembrane helix</keyword>
<protein>
    <submittedName>
        <fullName evidence="11">ABC transporter ATP-binding protein/permease</fullName>
    </submittedName>
</protein>
<gene>
    <name evidence="11" type="ORF">OBO34_04480</name>
</gene>
<dbReference type="Pfam" id="PF00005">
    <property type="entry name" value="ABC_tran"/>
    <property type="match status" value="1"/>
</dbReference>
<evidence type="ECO:0000256" key="8">
    <source>
        <dbReference type="SAM" id="Phobius"/>
    </source>
</evidence>
<feature type="transmembrane region" description="Helical" evidence="8">
    <location>
        <begin position="175"/>
        <end position="193"/>
    </location>
</feature>
<name>A0A9J6QNS7_9FIRM</name>
<evidence type="ECO:0000256" key="4">
    <source>
        <dbReference type="ARBA" id="ARBA00022741"/>
    </source>
</evidence>
<dbReference type="GO" id="GO:0016887">
    <property type="term" value="F:ATP hydrolysis activity"/>
    <property type="evidence" value="ECO:0007669"/>
    <property type="project" value="InterPro"/>
</dbReference>
<dbReference type="AlphaFoldDB" id="A0A9J6QNS7"/>
<comment type="subcellular location">
    <subcellularLocation>
        <location evidence="1">Cell membrane</location>
        <topology evidence="1">Multi-pass membrane protein</topology>
    </subcellularLocation>
</comment>
<dbReference type="SMART" id="SM00382">
    <property type="entry name" value="AAA"/>
    <property type="match status" value="1"/>
</dbReference>
<keyword evidence="7 8" id="KW-0472">Membrane</keyword>
<feature type="transmembrane region" description="Helical" evidence="8">
    <location>
        <begin position="100"/>
        <end position="124"/>
    </location>
</feature>
<evidence type="ECO:0000313" key="12">
    <source>
        <dbReference type="Proteomes" id="UP001065549"/>
    </source>
</evidence>
<keyword evidence="12" id="KW-1185">Reference proteome</keyword>
<dbReference type="InterPro" id="IPR027417">
    <property type="entry name" value="P-loop_NTPase"/>
</dbReference>
<dbReference type="Gene3D" id="3.40.50.300">
    <property type="entry name" value="P-loop containing nucleotide triphosphate hydrolases"/>
    <property type="match status" value="1"/>
</dbReference>
<dbReference type="InterPro" id="IPR003439">
    <property type="entry name" value="ABC_transporter-like_ATP-bd"/>
</dbReference>
<dbReference type="Gene3D" id="1.20.1560.10">
    <property type="entry name" value="ABC transporter type 1, transmembrane domain"/>
    <property type="match status" value="1"/>
</dbReference>
<organism evidence="11 12">
    <name type="scientific">Hominibacterium faecale</name>
    <dbReference type="NCBI Taxonomy" id="2839743"/>
    <lineage>
        <taxon>Bacteria</taxon>
        <taxon>Bacillati</taxon>
        <taxon>Bacillota</taxon>
        <taxon>Clostridia</taxon>
        <taxon>Peptostreptococcales</taxon>
        <taxon>Anaerovoracaceae</taxon>
        <taxon>Hominibacterium</taxon>
    </lineage>
</organism>
<dbReference type="Pfam" id="PF00664">
    <property type="entry name" value="ABC_membrane"/>
    <property type="match status" value="1"/>
</dbReference>
<dbReference type="PROSITE" id="PS00211">
    <property type="entry name" value="ABC_TRANSPORTER_1"/>
    <property type="match status" value="1"/>
</dbReference>
<keyword evidence="2" id="KW-0813">Transport</keyword>
<keyword evidence="3 8" id="KW-0812">Transmembrane</keyword>
<dbReference type="InterPro" id="IPR036640">
    <property type="entry name" value="ABC1_TM_sf"/>
</dbReference>
<dbReference type="InterPro" id="IPR003593">
    <property type="entry name" value="AAA+_ATPase"/>
</dbReference>
<feature type="transmembrane region" description="Helical" evidence="8">
    <location>
        <begin position="296"/>
        <end position="320"/>
    </location>
</feature>
<dbReference type="PROSITE" id="PS50893">
    <property type="entry name" value="ABC_TRANSPORTER_2"/>
    <property type="match status" value="1"/>
</dbReference>
<accession>A0A9J6QNS7</accession>
<dbReference type="InterPro" id="IPR039421">
    <property type="entry name" value="Type_1_exporter"/>
</dbReference>
<evidence type="ECO:0000256" key="3">
    <source>
        <dbReference type="ARBA" id="ARBA00022692"/>
    </source>
</evidence>
<evidence type="ECO:0000256" key="5">
    <source>
        <dbReference type="ARBA" id="ARBA00022840"/>
    </source>
</evidence>
<sequence length="615" mass="68586">MENNRDNRPEQNNDTLFGDGLDVAKPSHGLHTLKRLMHTAKDQRLRLIVVLISVALNTTLSIAAPWYSAGIVNLLWENIKASQAIGQAFRITWQQGGLEIFLLLLMYIGAWVFYTLQSFLMLSFAERLSLRFRTELSKKLNRLPLSFFDTNKTGAILSRFTNDLDKMSEALQTGVLKLFTSVGLIGGSIVMMLRYHIGMTLIFIAFMVLSMVVTRWFSKYTLKYAGARQQTMSTVTGLVEEYYTGRAIIKSFNQEEESAKRMHLANEEMAQATEKTDFAMNAINPAIRMVNRFGQVLIAVFAGNLLINGMLTVGVFQAFFQYLNQAAEPMTEASYVVNSMQSALASAERVYDMLDELEMEKSPPKPLKITDARGLVEFRNVRFGYSRGKILMEHISFTAKPGQKIAIVGTTGAGKTTLINLLMRFYEVNGGKILLDGTDTAFMTRQNLRSNFGMVLQDTWLFSGTIAENIAYGKPDATMDEIVAAAKAARVDFFVHTMPKGYDTILGNDMENISAGQRQLLTIARVVLCDPAVLILDEATSSVDTRTEIEIGKAMRNLMQNRTSFVIAHRLSTIIDADLILVMEEGNIVEQGNHHQLLAAGGTYAELYNSQFAGS</sequence>
<keyword evidence="5 11" id="KW-0067">ATP-binding</keyword>
<dbReference type="GO" id="GO:0005886">
    <property type="term" value="C:plasma membrane"/>
    <property type="evidence" value="ECO:0007669"/>
    <property type="project" value="UniProtKB-SubCell"/>
</dbReference>
<evidence type="ECO:0000256" key="2">
    <source>
        <dbReference type="ARBA" id="ARBA00022448"/>
    </source>
</evidence>
<proteinExistence type="predicted"/>
<feature type="transmembrane region" description="Helical" evidence="8">
    <location>
        <begin position="45"/>
        <end position="67"/>
    </location>
</feature>
<reference evidence="11" key="1">
    <citation type="submission" date="2022-09" db="EMBL/GenBank/DDBJ databases">
        <title>Culturomic study of gut microbiota in children with autism spectrum disorder.</title>
        <authorList>
            <person name="Efimov B.A."/>
            <person name="Chaplin A.V."/>
            <person name="Sokolova S.R."/>
            <person name="Pikina A.P."/>
            <person name="Korzhanova M."/>
            <person name="Belova V."/>
            <person name="Korostin D."/>
        </authorList>
    </citation>
    <scope>NUCLEOTIDE SEQUENCE</scope>
    <source>
        <strain evidence="11">ASD5510</strain>
    </source>
</reference>
<dbReference type="SUPFAM" id="SSF90123">
    <property type="entry name" value="ABC transporter transmembrane region"/>
    <property type="match status" value="1"/>
</dbReference>
<feature type="domain" description="ABC transporter" evidence="9">
    <location>
        <begin position="376"/>
        <end position="610"/>
    </location>
</feature>
<feature type="transmembrane region" description="Helical" evidence="8">
    <location>
        <begin position="199"/>
        <end position="218"/>
    </location>
</feature>
<dbReference type="InterPro" id="IPR017871">
    <property type="entry name" value="ABC_transporter-like_CS"/>
</dbReference>
<dbReference type="CDD" id="cd18547">
    <property type="entry name" value="ABC_6TM_Tm288_like"/>
    <property type="match status" value="1"/>
</dbReference>
<dbReference type="RefSeq" id="WP_253020109.1">
    <property type="nucleotide sequence ID" value="NZ_JAJAGH010000015.1"/>
</dbReference>
<dbReference type="EMBL" id="JAOSHN010000002">
    <property type="protein sequence ID" value="MCU7377610.1"/>
    <property type="molecule type" value="Genomic_DNA"/>
</dbReference>
<keyword evidence="4" id="KW-0547">Nucleotide-binding</keyword>
<evidence type="ECO:0000259" key="10">
    <source>
        <dbReference type="PROSITE" id="PS50929"/>
    </source>
</evidence>
<dbReference type="InterPro" id="IPR011527">
    <property type="entry name" value="ABC1_TM_dom"/>
</dbReference>
<evidence type="ECO:0000256" key="1">
    <source>
        <dbReference type="ARBA" id="ARBA00004651"/>
    </source>
</evidence>
<dbReference type="FunFam" id="3.40.50.300:FF:000287">
    <property type="entry name" value="Multidrug ABC transporter ATP-binding protein"/>
    <property type="match status" value="1"/>
</dbReference>